<dbReference type="EMBL" id="MF042360">
    <property type="protein sequence ID" value="ARV76715.1"/>
    <property type="molecule type" value="Genomic_DNA"/>
</dbReference>
<proteinExistence type="predicted"/>
<evidence type="ECO:0000256" key="3">
    <source>
        <dbReference type="ARBA" id="ARBA00022679"/>
    </source>
</evidence>
<dbReference type="SMART" id="SM00663">
    <property type="entry name" value="RPOLA_N"/>
    <property type="match status" value="1"/>
</dbReference>
<accession>A0A1Y0SW57</accession>
<protein>
    <recommendedName>
        <fullName evidence="1">DNA-directed RNA polymerase</fullName>
        <ecNumber evidence="1">2.7.7.6</ecNumber>
    </recommendedName>
</protein>
<evidence type="ECO:0000256" key="5">
    <source>
        <dbReference type="ARBA" id="ARBA00023163"/>
    </source>
</evidence>
<evidence type="ECO:0000313" key="7">
    <source>
        <dbReference type="EMBL" id="ARV76715.1"/>
    </source>
</evidence>
<dbReference type="EC" id="2.7.7.6" evidence="1"/>
<keyword evidence="5" id="KW-0804">Transcription</keyword>
<evidence type="ECO:0000259" key="6">
    <source>
        <dbReference type="SMART" id="SM00663"/>
    </source>
</evidence>
<evidence type="ECO:0000256" key="4">
    <source>
        <dbReference type="ARBA" id="ARBA00022695"/>
    </source>
</evidence>
<dbReference type="Pfam" id="PF00623">
    <property type="entry name" value="RNA_pol_Rpb1_2"/>
    <property type="match status" value="1"/>
</dbReference>
<keyword evidence="2 7" id="KW-0240">DNA-directed RNA polymerase</keyword>
<dbReference type="InterPro" id="IPR006592">
    <property type="entry name" value="RNA_pol_N"/>
</dbReference>
<reference evidence="7 8" key="1">
    <citation type="submission" date="2017-05" db="EMBL/GenBank/DDBJ databases">
        <authorList>
            <person name="Song R."/>
            <person name="Chenine A.L."/>
            <person name="Ruprecht R.M."/>
        </authorList>
    </citation>
    <scope>NUCLEOTIDE SEQUENCE [LARGE SCALE GENOMIC DNA]</scope>
</reference>
<keyword evidence="8" id="KW-1185">Reference proteome</keyword>
<dbReference type="GO" id="GO:0003899">
    <property type="term" value="F:DNA-directed RNA polymerase activity"/>
    <property type="evidence" value="ECO:0007669"/>
    <property type="project" value="UniProtKB-EC"/>
</dbReference>
<dbReference type="Gene3D" id="2.40.40.20">
    <property type="match status" value="1"/>
</dbReference>
<feature type="domain" description="RNA polymerase N-terminal" evidence="6">
    <location>
        <begin position="149"/>
        <end position="467"/>
    </location>
</feature>
<sequence>MGLYTEVVGHDDMHDNFKGKIIYANDFATNTAEGKESFQRHLYSHYQDADAIENSASCECEAMTLAHDIGVICDNCGHPVVSTSNRPIVPSMWLRAPNGVPRMISPLLLIMLSGYMSMKEFNFLEYLINTSYLFDYDEIVSKETKRKLDKLLQKNFPRGLNNFVQNFDEIFQFLLDSNIINNNKADMNAFVQANKHKLFPRHIPIPSKLCFVVESTTSGSYIDKPIAPAIDAVLTFTSIDHSPIPLKPQTVQNRVAGALLKIAEFHINYIKSRLAQKPGLIRRHVLGGRLNLTARGVITSISDPHDYDELHIPWGMACQLLKAHLINKLKRKMRWTTRKCMSHIYAHVLQYCPILDECFKELVKESKYKGLACTFHRNPTLQRGSTQRFFITIIKPDLGDNSISMSVICLKAPNADFDGDQLNLTLLPDNYLADACEAIAPHTWVLSTDDPHEISGNLELQGPVVETVVNFAHEDYLPSLEDWLAGK</sequence>
<dbReference type="InterPro" id="IPR000722">
    <property type="entry name" value="RNA_pol_asu"/>
</dbReference>
<dbReference type="Proteomes" id="UP000225448">
    <property type="component" value="Segment"/>
</dbReference>
<evidence type="ECO:0000313" key="8">
    <source>
        <dbReference type="Proteomes" id="UP000225448"/>
    </source>
</evidence>
<keyword evidence="3" id="KW-0808">Transferase</keyword>
<dbReference type="SUPFAM" id="SSF64484">
    <property type="entry name" value="beta and beta-prime subunits of DNA dependent RNA-polymerase"/>
    <property type="match status" value="1"/>
</dbReference>
<name>A0A1Y0SW57_9CAUD</name>
<dbReference type="GO" id="GO:0003677">
    <property type="term" value="F:DNA binding"/>
    <property type="evidence" value="ECO:0007669"/>
    <property type="project" value="InterPro"/>
</dbReference>
<dbReference type="GO" id="GO:0000428">
    <property type="term" value="C:DNA-directed RNA polymerase complex"/>
    <property type="evidence" value="ECO:0007669"/>
    <property type="project" value="UniProtKB-KW"/>
</dbReference>
<gene>
    <name evidence="7" type="ORF">PHABIO_84</name>
</gene>
<organism evidence="7 8">
    <name type="scientific">Pseudomonas phage Phabio</name>
    <dbReference type="NCBI Taxonomy" id="2006668"/>
    <lineage>
        <taxon>Viruses</taxon>
        <taxon>Duplodnaviria</taxon>
        <taxon>Heunggongvirae</taxon>
        <taxon>Uroviricota</taxon>
        <taxon>Caudoviricetes</taxon>
        <taxon>Chimalliviridae</taxon>
        <taxon>Phabiovirus</taxon>
        <taxon>Phabiovirus phabio</taxon>
    </lineage>
</organism>
<evidence type="ECO:0000256" key="1">
    <source>
        <dbReference type="ARBA" id="ARBA00012418"/>
    </source>
</evidence>
<dbReference type="GO" id="GO:0006351">
    <property type="term" value="P:DNA-templated transcription"/>
    <property type="evidence" value="ECO:0007669"/>
    <property type="project" value="InterPro"/>
</dbReference>
<keyword evidence="4" id="KW-0548">Nucleotidyltransferase</keyword>
<evidence type="ECO:0000256" key="2">
    <source>
        <dbReference type="ARBA" id="ARBA00022478"/>
    </source>
</evidence>